<dbReference type="EC" id="5.6.1.7" evidence="3"/>
<dbReference type="Gene3D" id="3.50.7.10">
    <property type="entry name" value="GroEL"/>
    <property type="match status" value="1"/>
</dbReference>
<keyword evidence="6" id="KW-0067">ATP-binding</keyword>
<dbReference type="SUPFAM" id="SSF54849">
    <property type="entry name" value="GroEL-intermediate domain like"/>
    <property type="match status" value="1"/>
</dbReference>
<accession>A0A811Z2B4</accession>
<proteinExistence type="inferred from homology"/>
<comment type="caution">
    <text evidence="13">The sequence shown here is derived from an EMBL/GenBank/DDBJ whole genome shotgun (WGS) entry which is preliminary data.</text>
</comment>
<dbReference type="Gene3D" id="1.10.560.10">
    <property type="entry name" value="GroEL-like equatorial domain"/>
    <property type="match status" value="3"/>
</dbReference>
<comment type="function">
    <text evidence="11">Chaperonin implicated in mitochondrial protein import and macromolecular assembly. Together with Hsp10, facilitates the correct folding of imported proteins. May also prevent misfolding and promote the refolding and proper assembly of unfolded polypeptides generated under stress conditions in the mitochondrial matrix. The functional units of these chaperonins consist of heptameric rings of the large subunit Hsp60, which function as a back-to-back double ring. In a cyclic reaction, Hsp60 ring complexes bind one unfolded substrate protein per ring, followed by the binding of ATP and association with 2 heptameric rings of the co-chaperonin Hsp10. This leads to sequestration of the substrate protein in the inner cavity of Hsp60 where, for a certain period of time, it can fold undisturbed by other cell components. Synchronous hydrolysis of ATP in all Hsp60 subunits results in the dissociation of the chaperonin rings and the release of ADP and the folded substrate protein.</text>
</comment>
<evidence type="ECO:0000256" key="3">
    <source>
        <dbReference type="ARBA" id="ARBA00012198"/>
    </source>
</evidence>
<dbReference type="GO" id="GO:0005832">
    <property type="term" value="C:chaperonin-containing T-complex"/>
    <property type="evidence" value="ECO:0007669"/>
    <property type="project" value="UniProtKB-ARBA"/>
</dbReference>
<protein>
    <recommendedName>
        <fullName evidence="4">60 kDa heat shock protein, mitochondrial</fullName>
        <ecNumber evidence="3">5.6.1.7</ecNumber>
    </recommendedName>
    <alternativeName>
        <fullName evidence="8">60 kDa chaperonin</fullName>
    </alternativeName>
    <alternativeName>
        <fullName evidence="10">Chaperonin 60</fullName>
    </alternativeName>
    <alternativeName>
        <fullName evidence="9">Heat shock protein 60</fullName>
    </alternativeName>
</protein>
<dbReference type="PRINTS" id="PR00304">
    <property type="entry name" value="TCOMPLEXTCP1"/>
</dbReference>
<evidence type="ECO:0000256" key="2">
    <source>
        <dbReference type="ARBA" id="ARBA00008020"/>
    </source>
</evidence>
<dbReference type="GO" id="GO:0140662">
    <property type="term" value="F:ATP-dependent protein folding chaperone"/>
    <property type="evidence" value="ECO:0007669"/>
    <property type="project" value="InterPro"/>
</dbReference>
<evidence type="ECO:0000256" key="5">
    <source>
        <dbReference type="ARBA" id="ARBA00022741"/>
    </source>
</evidence>
<dbReference type="GO" id="GO:0042026">
    <property type="term" value="P:protein refolding"/>
    <property type="evidence" value="ECO:0007669"/>
    <property type="project" value="InterPro"/>
</dbReference>
<comment type="similarity">
    <text evidence="2">Belongs to the TCP-1 chaperonin family.</text>
</comment>
<gene>
    <name evidence="13" type="ORF">NYPRO_LOCUS13661</name>
</gene>
<evidence type="ECO:0000256" key="4">
    <source>
        <dbReference type="ARBA" id="ARBA00019981"/>
    </source>
</evidence>
<dbReference type="InterPro" id="IPR027410">
    <property type="entry name" value="TCP-1-like_intermed_sf"/>
</dbReference>
<dbReference type="InterPro" id="IPR027409">
    <property type="entry name" value="GroEL-like_apical_dom_sf"/>
</dbReference>
<dbReference type="SUPFAM" id="SSF48592">
    <property type="entry name" value="GroEL equatorial domain-like"/>
    <property type="match status" value="1"/>
</dbReference>
<evidence type="ECO:0000313" key="14">
    <source>
        <dbReference type="Proteomes" id="UP000645828"/>
    </source>
</evidence>
<evidence type="ECO:0000256" key="1">
    <source>
        <dbReference type="ARBA" id="ARBA00006607"/>
    </source>
</evidence>
<dbReference type="GO" id="GO:0005524">
    <property type="term" value="F:ATP binding"/>
    <property type="evidence" value="ECO:0007669"/>
    <property type="project" value="UniProtKB-KW"/>
</dbReference>
<dbReference type="InterPro" id="IPR001844">
    <property type="entry name" value="Cpn60/GroEL"/>
</dbReference>
<organism evidence="13 14">
    <name type="scientific">Nyctereutes procyonoides</name>
    <name type="common">Raccoon dog</name>
    <name type="synonym">Canis procyonoides</name>
    <dbReference type="NCBI Taxonomy" id="34880"/>
    <lineage>
        <taxon>Eukaryota</taxon>
        <taxon>Metazoa</taxon>
        <taxon>Chordata</taxon>
        <taxon>Craniata</taxon>
        <taxon>Vertebrata</taxon>
        <taxon>Euteleostomi</taxon>
        <taxon>Mammalia</taxon>
        <taxon>Eutheria</taxon>
        <taxon>Laurasiatheria</taxon>
        <taxon>Carnivora</taxon>
        <taxon>Caniformia</taxon>
        <taxon>Canidae</taxon>
        <taxon>Nyctereutes</taxon>
    </lineage>
</organism>
<name>A0A811Z2B4_NYCPR</name>
<evidence type="ECO:0000256" key="11">
    <source>
        <dbReference type="ARBA" id="ARBA00037436"/>
    </source>
</evidence>
<evidence type="ECO:0000256" key="7">
    <source>
        <dbReference type="ARBA" id="ARBA00023186"/>
    </source>
</evidence>
<evidence type="ECO:0000256" key="10">
    <source>
        <dbReference type="ARBA" id="ARBA00031799"/>
    </source>
</evidence>
<evidence type="ECO:0000256" key="8">
    <source>
        <dbReference type="ARBA" id="ARBA00029756"/>
    </source>
</evidence>
<keyword evidence="5" id="KW-0547">Nucleotide-binding</keyword>
<dbReference type="PANTHER" id="PTHR45633">
    <property type="entry name" value="60 KDA HEAT SHOCK PROTEIN, MITOCHONDRIAL"/>
    <property type="match status" value="1"/>
</dbReference>
<comment type="similarity">
    <text evidence="1">Belongs to the chaperonin (HSP60) family.</text>
</comment>
<dbReference type="InterPro" id="IPR027413">
    <property type="entry name" value="GROEL-like_equatorial_sf"/>
</dbReference>
<dbReference type="EMBL" id="CAJHUB010000750">
    <property type="protein sequence ID" value="CAD7680869.1"/>
    <property type="molecule type" value="Genomic_DNA"/>
</dbReference>
<dbReference type="InterPro" id="IPR017998">
    <property type="entry name" value="Chaperone_TCP-1"/>
</dbReference>
<comment type="subunit">
    <text evidence="12">Homoheptamer arranged in a ring structure. The functional units of these chaperonins consist of heptameric rings of the large subunit Hsp60, which function as a back-to-back double ring. Interacts with 2 heptameric Hsp10 rings to form the symmetrical football complex. Interacts with HRAS. Interacts with ATAD3A. Interacts with ETFBKMT and EEF1AKMT3. Interacts with MFHAS1.</text>
</comment>
<evidence type="ECO:0000256" key="12">
    <source>
        <dbReference type="ARBA" id="ARBA00046475"/>
    </source>
</evidence>
<dbReference type="Gene3D" id="3.30.260.10">
    <property type="entry name" value="TCP-1-like chaperonin intermediate domain"/>
    <property type="match status" value="2"/>
</dbReference>
<evidence type="ECO:0000313" key="13">
    <source>
        <dbReference type="EMBL" id="CAD7680869.1"/>
    </source>
</evidence>
<sequence length="376" mass="39970">MELNKRTEITEQSWESPKITKDVVSVAKSIDLKDKCKNIGVKLVQVVAKNTNEGAGNGTTATIVLAHSIAKEGFKKISKDAGPVEIRRDQSKSVTTTEEIAEGANVSANGDEQIGKILSEATEKVGRKDKISSAQSIVPALEIPSAHSKLLVILAEDDDGEALSTLTLNRLKVDLQALKDMAIAIGGAMFGEGLTLKLEDIQPHDLGKIAEVIMTKGVAMLIKGRGDKSQIEKHIQEEKLNEPLVKLSNGVTVLKFGGTSDVEGNEKTAVEEGSVLGGGCDLIRCIPKTLKIPAMTIAKTAGVEGSLRVEKIMQSSSEEKGITDPTKVVRTPFLDTAGVASLLATVEAVVHEIPKEQKDPGMGGMEVIREMACSDS</sequence>
<dbReference type="Proteomes" id="UP000645828">
    <property type="component" value="Unassembled WGS sequence"/>
</dbReference>
<keyword evidence="14" id="KW-1185">Reference proteome</keyword>
<evidence type="ECO:0000256" key="6">
    <source>
        <dbReference type="ARBA" id="ARBA00022840"/>
    </source>
</evidence>
<keyword evidence="7" id="KW-0143">Chaperone</keyword>
<reference evidence="13" key="1">
    <citation type="submission" date="2020-12" db="EMBL/GenBank/DDBJ databases">
        <authorList>
            <consortium name="Molecular Ecology Group"/>
        </authorList>
    </citation>
    <scope>NUCLEOTIDE SEQUENCE</scope>
    <source>
        <strain evidence="13">TBG_1078</strain>
    </source>
</reference>
<dbReference type="AlphaFoldDB" id="A0A811Z2B4"/>
<evidence type="ECO:0000256" key="9">
    <source>
        <dbReference type="ARBA" id="ARBA00030005"/>
    </source>
</evidence>
<dbReference type="SUPFAM" id="SSF52029">
    <property type="entry name" value="GroEL apical domain-like"/>
    <property type="match status" value="1"/>
</dbReference>